<reference evidence="2 3" key="1">
    <citation type="submission" date="2018-03" db="EMBL/GenBank/DDBJ databases">
        <title>Draft genome sequence of Rohu Carp (Labeo rohita).</title>
        <authorList>
            <person name="Das P."/>
            <person name="Kushwaha B."/>
            <person name="Joshi C.G."/>
            <person name="Kumar D."/>
            <person name="Nagpure N.S."/>
            <person name="Sahoo L."/>
            <person name="Das S.P."/>
            <person name="Bit A."/>
            <person name="Patnaik S."/>
            <person name="Meher P.K."/>
            <person name="Jayasankar P."/>
            <person name="Koringa P.G."/>
            <person name="Patel N.V."/>
            <person name="Hinsu A.T."/>
            <person name="Kumar R."/>
            <person name="Pandey M."/>
            <person name="Agarwal S."/>
            <person name="Srivastava S."/>
            <person name="Singh M."/>
            <person name="Iquebal M.A."/>
            <person name="Jaiswal S."/>
            <person name="Angadi U.B."/>
            <person name="Kumar N."/>
            <person name="Raza M."/>
            <person name="Shah T.M."/>
            <person name="Rai A."/>
            <person name="Jena J.K."/>
        </authorList>
    </citation>
    <scope>NUCLEOTIDE SEQUENCE [LARGE SCALE GENOMIC DNA]</scope>
    <source>
        <strain evidence="2">DASCIFA01</strain>
        <tissue evidence="2">Testis</tissue>
    </source>
</reference>
<evidence type="ECO:0000313" key="3">
    <source>
        <dbReference type="Proteomes" id="UP000290572"/>
    </source>
</evidence>
<keyword evidence="3" id="KW-1185">Reference proteome</keyword>
<dbReference type="AlphaFoldDB" id="A0A498LR31"/>
<evidence type="ECO:0000313" key="2">
    <source>
        <dbReference type="EMBL" id="RXN10859.1"/>
    </source>
</evidence>
<feature type="region of interest" description="Disordered" evidence="1">
    <location>
        <begin position="1"/>
        <end position="22"/>
    </location>
</feature>
<gene>
    <name evidence="2" type="ORF">ROHU_010793</name>
</gene>
<name>A0A498LR31_LABRO</name>
<protein>
    <submittedName>
        <fullName evidence="2">Guanylate cyclase 2G-like protein</fullName>
    </submittedName>
</protein>
<dbReference type="Proteomes" id="UP000290572">
    <property type="component" value="Unassembled WGS sequence"/>
</dbReference>
<comment type="caution">
    <text evidence="2">The sequence shown here is derived from an EMBL/GenBank/DDBJ whole genome shotgun (WGS) entry which is preliminary data.</text>
</comment>
<evidence type="ECO:0000256" key="1">
    <source>
        <dbReference type="SAM" id="MobiDB-lite"/>
    </source>
</evidence>
<sequence>MSLTASEKDWGQASEERSEVEGHTAFQDELVRFLTRAVSDLGLEWEKADEQARSKLDSWFLDSGHRAAAPRKRAPFLPDLHEEVAKVWAAPQSARTRAGESEIFTKVEGVEAGVTPPVEESIAAHLCPSSASLKSGATLPSRPCHLTAHIADKAYTTSGEAVSALHTMVVLQVFHAQLLKSLDEGKEDPEVFKDLRCLVCSECNKFCNTLTKRAFFSSSNDFGCLHAATPGEHGCVTYTFGKRLAFPIERRCATLAVTQRSR</sequence>
<accession>A0A498LR31</accession>
<proteinExistence type="predicted"/>
<organism evidence="2 3">
    <name type="scientific">Labeo rohita</name>
    <name type="common">Indian major carp</name>
    <name type="synonym">Cyprinus rohita</name>
    <dbReference type="NCBI Taxonomy" id="84645"/>
    <lineage>
        <taxon>Eukaryota</taxon>
        <taxon>Metazoa</taxon>
        <taxon>Chordata</taxon>
        <taxon>Craniata</taxon>
        <taxon>Vertebrata</taxon>
        <taxon>Euteleostomi</taxon>
        <taxon>Actinopterygii</taxon>
        <taxon>Neopterygii</taxon>
        <taxon>Teleostei</taxon>
        <taxon>Ostariophysi</taxon>
        <taxon>Cypriniformes</taxon>
        <taxon>Cyprinidae</taxon>
        <taxon>Labeoninae</taxon>
        <taxon>Labeonini</taxon>
        <taxon>Labeo</taxon>
    </lineage>
</organism>
<dbReference type="EMBL" id="QBIY01013169">
    <property type="protein sequence ID" value="RXN10859.1"/>
    <property type="molecule type" value="Genomic_DNA"/>
</dbReference>